<organism evidence="1 2">
    <name type="scientific">Caballeronia choica</name>
    <dbReference type="NCBI Taxonomy" id="326476"/>
    <lineage>
        <taxon>Bacteria</taxon>
        <taxon>Pseudomonadati</taxon>
        <taxon>Pseudomonadota</taxon>
        <taxon>Betaproteobacteria</taxon>
        <taxon>Burkholderiales</taxon>
        <taxon>Burkholderiaceae</taxon>
        <taxon>Caballeronia</taxon>
    </lineage>
</organism>
<keyword evidence="2" id="KW-1185">Reference proteome</keyword>
<dbReference type="AlphaFoldDB" id="A0A158EZJ8"/>
<comment type="caution">
    <text evidence="1">The sequence shown here is derived from an EMBL/GenBank/DDBJ whole genome shotgun (WGS) entry which is preliminary data.</text>
</comment>
<gene>
    <name evidence="1" type="ORF">AWB68_00154</name>
</gene>
<accession>A0A158EZJ8</accession>
<reference evidence="1" key="1">
    <citation type="submission" date="2016-01" db="EMBL/GenBank/DDBJ databases">
        <authorList>
            <person name="Peeters C."/>
        </authorList>
    </citation>
    <scope>NUCLEOTIDE SEQUENCE [LARGE SCALE GENOMIC DNA]</scope>
    <source>
        <strain evidence="1">LMG 22940</strain>
    </source>
</reference>
<evidence type="ECO:0000313" key="2">
    <source>
        <dbReference type="Proteomes" id="UP000054770"/>
    </source>
</evidence>
<protein>
    <submittedName>
        <fullName evidence="1">Uncharacterized protein</fullName>
    </submittedName>
</protein>
<sequence length="69" mass="7579">MSDYVQNGSPVKGANTIEAKADLKAESVSRKRATESTASGVRTWAWGRVHGPYDWMDAHTPSGDLTSWR</sequence>
<dbReference type="Proteomes" id="UP000054770">
    <property type="component" value="Unassembled WGS sequence"/>
</dbReference>
<proteinExistence type="predicted"/>
<dbReference type="OrthoDB" id="9011872at2"/>
<name>A0A158EZJ8_9BURK</name>
<evidence type="ECO:0000313" key="1">
    <source>
        <dbReference type="EMBL" id="SAL13016.1"/>
    </source>
</evidence>
<dbReference type="EMBL" id="FCON02000001">
    <property type="protein sequence ID" value="SAL13016.1"/>
    <property type="molecule type" value="Genomic_DNA"/>
</dbReference>
<dbReference type="RefSeq" id="WP_087642439.1">
    <property type="nucleotide sequence ID" value="NZ_FCON02000001.1"/>
</dbReference>